<name>A0A4Y5SN25_9EURY</name>
<dbReference type="Pfam" id="PF13360">
    <property type="entry name" value="PQQ_2"/>
    <property type="match status" value="1"/>
</dbReference>
<evidence type="ECO:0000256" key="1">
    <source>
        <dbReference type="ARBA" id="ARBA00022741"/>
    </source>
</evidence>
<dbReference type="CDD" id="cd14014">
    <property type="entry name" value="STKc_PknB_like"/>
    <property type="match status" value="1"/>
</dbReference>
<dbReference type="GO" id="GO:0004674">
    <property type="term" value="F:protein serine/threonine kinase activity"/>
    <property type="evidence" value="ECO:0007669"/>
    <property type="project" value="InterPro"/>
</dbReference>
<dbReference type="Gene3D" id="2.130.10.10">
    <property type="entry name" value="YVTN repeat-like/Quinoprotein amine dehydrogenase"/>
    <property type="match status" value="2"/>
</dbReference>
<dbReference type="InterPro" id="IPR013229">
    <property type="entry name" value="PEGA"/>
</dbReference>
<dbReference type="SUPFAM" id="SSF69322">
    <property type="entry name" value="Tricorn protease domain 2"/>
    <property type="match status" value="1"/>
</dbReference>
<dbReference type="InterPro" id="IPR017441">
    <property type="entry name" value="Protein_kinase_ATP_BS"/>
</dbReference>
<dbReference type="InterPro" id="IPR015943">
    <property type="entry name" value="WD40/YVTN_repeat-like_dom_sf"/>
</dbReference>
<dbReference type="Proteomes" id="UP000306007">
    <property type="component" value="Chromosome"/>
</dbReference>
<protein>
    <submittedName>
        <fullName evidence="4">PEGA domain-containing protein</fullName>
    </submittedName>
</protein>
<evidence type="ECO:0000313" key="5">
    <source>
        <dbReference type="Proteomes" id="UP000306007"/>
    </source>
</evidence>
<dbReference type="Pfam" id="PF08308">
    <property type="entry name" value="PEGA"/>
    <property type="match status" value="3"/>
</dbReference>
<dbReference type="InterPro" id="IPR008271">
    <property type="entry name" value="Ser/Thr_kinase_AS"/>
</dbReference>
<evidence type="ECO:0000256" key="2">
    <source>
        <dbReference type="ARBA" id="ARBA00022840"/>
    </source>
</evidence>
<dbReference type="SMART" id="SM00220">
    <property type="entry name" value="S_TKc"/>
    <property type="match status" value="1"/>
</dbReference>
<keyword evidence="2" id="KW-0067">ATP-binding</keyword>
<keyword evidence="5" id="KW-1185">Reference proteome</keyword>
<dbReference type="OrthoDB" id="41005at2157"/>
<dbReference type="InterPro" id="IPR045269">
    <property type="entry name" value="Atg1-like"/>
</dbReference>
<gene>
    <name evidence="4" type="ORF">FH039_08315</name>
</gene>
<reference evidence="4 5" key="1">
    <citation type="submission" date="2019-06" db="EMBL/GenBank/DDBJ databases">
        <title>Thermococcus indicus sp. nov., a Fe(III)-reducing hyperthermophilic archaeon isolated from the Onnuri vent field of the Central Indian Ocean ridge.</title>
        <authorList>
            <person name="Lim J.K."/>
            <person name="Kim Y.J."/>
            <person name="Kwon K.K."/>
        </authorList>
    </citation>
    <scope>NUCLEOTIDE SEQUENCE [LARGE SCALE GENOMIC DNA]</scope>
    <source>
        <strain evidence="4 5">IOH1</strain>
    </source>
</reference>
<dbReference type="EMBL" id="CP040846">
    <property type="protein sequence ID" value="QDA31599.1"/>
    <property type="molecule type" value="Genomic_DNA"/>
</dbReference>
<proteinExistence type="predicted"/>
<dbReference type="GO" id="GO:0005737">
    <property type="term" value="C:cytoplasm"/>
    <property type="evidence" value="ECO:0007669"/>
    <property type="project" value="TreeGrafter"/>
</dbReference>
<evidence type="ECO:0000259" key="3">
    <source>
        <dbReference type="PROSITE" id="PS50011"/>
    </source>
</evidence>
<dbReference type="GeneID" id="40475181"/>
<dbReference type="RefSeq" id="WP_139680937.1">
    <property type="nucleotide sequence ID" value="NZ_CP040846.1"/>
</dbReference>
<dbReference type="PROSITE" id="PS00107">
    <property type="entry name" value="PROTEIN_KINASE_ATP"/>
    <property type="match status" value="1"/>
</dbReference>
<dbReference type="InterPro" id="IPR002372">
    <property type="entry name" value="PQQ_rpt_dom"/>
</dbReference>
<dbReference type="InterPro" id="IPR000719">
    <property type="entry name" value="Prot_kinase_dom"/>
</dbReference>
<dbReference type="Gene3D" id="2.60.40.1120">
    <property type="entry name" value="Carboxypeptidase-like, regulatory domain"/>
    <property type="match status" value="1"/>
</dbReference>
<dbReference type="InterPro" id="IPR011009">
    <property type="entry name" value="Kinase-like_dom_sf"/>
</dbReference>
<dbReference type="InterPro" id="IPR011047">
    <property type="entry name" value="Quinoprotein_ADH-like_sf"/>
</dbReference>
<dbReference type="PANTHER" id="PTHR24348">
    <property type="entry name" value="SERINE/THREONINE-PROTEIN KINASE UNC-51-RELATED"/>
    <property type="match status" value="1"/>
</dbReference>
<dbReference type="GO" id="GO:0005524">
    <property type="term" value="F:ATP binding"/>
    <property type="evidence" value="ECO:0007669"/>
    <property type="project" value="UniProtKB-KW"/>
</dbReference>
<sequence length="1310" mass="145493">MRSFDFSVFRYLQEASIMTIGGTIMRKFAVYVFIVLLTLSFVTQTAAEKTVDVLWSAESASHVVIREALNQVILASGSVITVYTLNGEFLWSRDLGYPIEDVELERNSWELNLYVASGKFIHVFYRDGRYARFAAPDSLNVLKVQPAPWVDRVLLLLSDGNNYYVYITDKGFTKVYAKLPLGTRRPIVGMTYDGNYIIICSGGKINVKKISTGSEVWSRELNGTVESLTVGTDKVYISLSGEVPMVIGLSLKDGQYQFSTPLLGDPVSMSFDWGEQYIVVGQRDGRVTVLSGSRNVLWEGSFRNNFGTVKNIAISRSGRYIAVAFEDKTVIFINEFVPTVKFSVEDNGAELIKLFTAKVEGTINAVDINDDGTVLAVLSYYLNPAGGSVDFISEAAILSSAGRKTGSKTFNHVLRDIAVSGNGNYIAITGDDHYLHVLNTKGDEVANRFFDFYSGGAYTVAISEDGSRIAVGTFAGWTDKGMTEVANASLHYFTFDGSTLRERWKRVFPSPTWGTRVWGISMDYRGDLLAVSVDGGYNNTLIFSSNGKALWESGERGYIYINKNGKIMVYLPLPGDGIIRVQNITGGVLWTKRVSGVVVGFKFSRDFLVACLRDDNRLISTLRVFSIKNGTEVLRATFPGLVSDFAVSWNNYLLLGYENGTVEYYKIESSFVSPASMATLEIHSFPTNARVFVDGSYKGNTPLTLKLEEGTYSIAIEKIGYSRWTSTIRLLAGEAKTLNVTLNKVAIDTASTLEVDSTPSGAKVYINGEYAGVTPVNLTLEAGDYEVKLVKYGYLDWIKTVSLTAGSSEKISAILSEANGILEVTSEPDQAKVYVNGDYRGLTPLQLTLPPGNYTVRVIKDGYEDAVRNTTVKSGEKTSINVKLSALSQNMVGGIQVGGTTLGTETLYYLGGGVLLAIALIVLFMNRKFKEIEEKTTGKAIEEFAPRPTSQTTFPQELSNKYTDVEFIGKGGFARVFKAKRVNDGKVVAIKVPISLDEATGKSFVKELQNWAGLKHQNIVEIYDYNILPVPYIEMEYCEGNLEKEEKPMDVRKAAWLIFNIAEGLKYAHSKSIIHRDLKPSNILLKQGIPKVSDWGLSKVMTSSRSSTMAGFTPLYAAPEQISKKFGETDERTDIWQLGVVFYELVTGKLPFEARDFVELASKITTEDPLPPSDINPEAKDVEHIIMKMLSKDKELRYRNMLELQRDLAIYLGMSMKEELRKSTTVGDKWKVAFYLGDLLLMSMKVGNKVDSYKYATDLLEYVKGEVRTELEQLVQQLKMRLEEGLDIPPELVDKAELIVHKIKLRRGDI</sequence>
<dbReference type="PROSITE" id="PS50011">
    <property type="entry name" value="PROTEIN_KINASE_DOM"/>
    <property type="match status" value="1"/>
</dbReference>
<dbReference type="Pfam" id="PF00069">
    <property type="entry name" value="Pkinase"/>
    <property type="match status" value="1"/>
</dbReference>
<dbReference type="SUPFAM" id="SSF56112">
    <property type="entry name" value="Protein kinase-like (PK-like)"/>
    <property type="match status" value="1"/>
</dbReference>
<organism evidence="4 5">
    <name type="scientific">Thermococcus indicus</name>
    <dbReference type="NCBI Taxonomy" id="2586643"/>
    <lineage>
        <taxon>Archaea</taxon>
        <taxon>Methanobacteriati</taxon>
        <taxon>Methanobacteriota</taxon>
        <taxon>Thermococci</taxon>
        <taxon>Thermococcales</taxon>
        <taxon>Thermococcaceae</taxon>
        <taxon>Thermococcus</taxon>
    </lineage>
</organism>
<dbReference type="SUPFAM" id="SSF50998">
    <property type="entry name" value="Quinoprotein alcohol dehydrogenase-like"/>
    <property type="match status" value="1"/>
</dbReference>
<dbReference type="Gene3D" id="1.10.510.10">
    <property type="entry name" value="Transferase(Phosphotransferase) domain 1"/>
    <property type="match status" value="1"/>
</dbReference>
<dbReference type="PROSITE" id="PS00108">
    <property type="entry name" value="PROTEIN_KINASE_ST"/>
    <property type="match status" value="1"/>
</dbReference>
<dbReference type="KEGG" id="tic:FH039_08315"/>
<accession>A0A4Y5SN25</accession>
<feature type="domain" description="Protein kinase" evidence="3">
    <location>
        <begin position="962"/>
        <end position="1212"/>
    </location>
</feature>
<evidence type="ECO:0000313" key="4">
    <source>
        <dbReference type="EMBL" id="QDA31599.1"/>
    </source>
</evidence>
<keyword evidence="1" id="KW-0547">Nucleotide-binding</keyword>